<dbReference type="EMBL" id="JBFCZG010000001">
    <property type="protein sequence ID" value="KAL3428471.1"/>
    <property type="molecule type" value="Genomic_DNA"/>
</dbReference>
<feature type="compositionally biased region" description="Polar residues" evidence="1">
    <location>
        <begin position="369"/>
        <end position="379"/>
    </location>
</feature>
<feature type="compositionally biased region" description="Low complexity" evidence="1">
    <location>
        <begin position="383"/>
        <end position="393"/>
    </location>
</feature>
<evidence type="ECO:0000313" key="2">
    <source>
        <dbReference type="EMBL" id="KAL3428471.1"/>
    </source>
</evidence>
<feature type="region of interest" description="Disordered" evidence="1">
    <location>
        <begin position="284"/>
        <end position="410"/>
    </location>
</feature>
<gene>
    <name evidence="2" type="ORF">PVAG01_01980</name>
</gene>
<reference evidence="2 3" key="1">
    <citation type="submission" date="2024-06" db="EMBL/GenBank/DDBJ databases">
        <title>Complete genome of Phlyctema vagabunda strain 19-DSS-EL-015.</title>
        <authorList>
            <person name="Fiorenzani C."/>
        </authorList>
    </citation>
    <scope>NUCLEOTIDE SEQUENCE [LARGE SCALE GENOMIC DNA]</scope>
    <source>
        <strain evidence="2 3">19-DSS-EL-015</strain>
    </source>
</reference>
<sequence length="446" mass="48620">MQQAPFRNTMPGAFALDGAQDAIHLPGVSGAKSHVFQPPQTPSTSAASSLYLPRPLNERPIVGTRKRSRNEITGTPVIDEWGSKSFEMTDPGSPMPFVNTKYFIAGGLDTPGHNAEASIYDGELNELGYRKQRSTMSRQSTFGDMEPEYFSNTDANGRPRLASVTMEDVGEKWSVARLVGGVVGKVWEFCKTNAFRGFHAGGGKAYDVSSDYTSFRPFESDVSGENRAEDIETAAQGSWTAVAHEDLDFIPDYIDRTTPDLTLPRPAKRRQVCAPKDDLTKNWVVVQEKPVTPTKPKPKAPARYSMSTASSASRRGAPRPTALPRPSLAPRRQVVQSQSRGSHAGSPALQPNSGASFASPRSPGGSRIPQRSTSPTKPESPSARAAAAEAQKWAAKKRKEEREADESYRRLDRQLKAMIKEGKEALGTKVSIEMADAPSKDRRWGA</sequence>
<organism evidence="2 3">
    <name type="scientific">Phlyctema vagabunda</name>
    <dbReference type="NCBI Taxonomy" id="108571"/>
    <lineage>
        <taxon>Eukaryota</taxon>
        <taxon>Fungi</taxon>
        <taxon>Dikarya</taxon>
        <taxon>Ascomycota</taxon>
        <taxon>Pezizomycotina</taxon>
        <taxon>Leotiomycetes</taxon>
        <taxon>Helotiales</taxon>
        <taxon>Dermateaceae</taxon>
        <taxon>Phlyctema</taxon>
    </lineage>
</organism>
<protein>
    <submittedName>
        <fullName evidence="2">Uncharacterized protein</fullName>
    </submittedName>
</protein>
<evidence type="ECO:0000313" key="3">
    <source>
        <dbReference type="Proteomes" id="UP001629113"/>
    </source>
</evidence>
<feature type="compositionally biased region" description="Basic and acidic residues" evidence="1">
    <location>
        <begin position="398"/>
        <end position="410"/>
    </location>
</feature>
<name>A0ABR4PYX4_9HELO</name>
<comment type="caution">
    <text evidence="2">The sequence shown here is derived from an EMBL/GenBank/DDBJ whole genome shotgun (WGS) entry which is preliminary data.</text>
</comment>
<dbReference type="Proteomes" id="UP001629113">
    <property type="component" value="Unassembled WGS sequence"/>
</dbReference>
<proteinExistence type="predicted"/>
<keyword evidence="3" id="KW-1185">Reference proteome</keyword>
<feature type="compositionally biased region" description="Low complexity" evidence="1">
    <location>
        <begin position="284"/>
        <end position="294"/>
    </location>
</feature>
<feature type="region of interest" description="Disordered" evidence="1">
    <location>
        <begin position="30"/>
        <end position="72"/>
    </location>
</feature>
<evidence type="ECO:0000256" key="1">
    <source>
        <dbReference type="SAM" id="MobiDB-lite"/>
    </source>
</evidence>
<accession>A0ABR4PYX4</accession>